<dbReference type="Proteomes" id="UP000191905">
    <property type="component" value="Unassembled WGS sequence"/>
</dbReference>
<evidence type="ECO:0000259" key="2">
    <source>
        <dbReference type="Pfam" id="PF04892"/>
    </source>
</evidence>
<evidence type="ECO:0000256" key="1">
    <source>
        <dbReference type="SAM" id="Phobius"/>
    </source>
</evidence>
<dbReference type="OrthoDB" id="7908547at2"/>
<feature type="transmembrane region" description="Helical" evidence="1">
    <location>
        <begin position="90"/>
        <end position="111"/>
    </location>
</feature>
<feature type="transmembrane region" description="Helical" evidence="1">
    <location>
        <begin position="60"/>
        <end position="78"/>
    </location>
</feature>
<accession>A0A1V8RQE4</accession>
<dbReference type="InterPro" id="IPR017015">
    <property type="entry name" value="UCP033367_VanZ"/>
</dbReference>
<protein>
    <recommendedName>
        <fullName evidence="2">VanZ-like domain-containing protein</fullName>
    </recommendedName>
</protein>
<sequence>MSRTVFQVAGWLLFIAVVVVTVSPIGLRPHTSFGAGPERMAAFFLLGLLFGIGYDRHWLMTIALVIAIAFGIEALQLLAPSRHARFDDALVKAIGAVIGVAAGYVIARMSWLRS</sequence>
<evidence type="ECO:0000313" key="3">
    <source>
        <dbReference type="EMBL" id="OQM75353.1"/>
    </source>
</evidence>
<dbReference type="InterPro" id="IPR006976">
    <property type="entry name" value="VanZ-like"/>
</dbReference>
<evidence type="ECO:0000313" key="4">
    <source>
        <dbReference type="Proteomes" id="UP000191905"/>
    </source>
</evidence>
<proteinExistence type="predicted"/>
<organism evidence="3 4">
    <name type="scientific">Manganibacter manganicus</name>
    <dbReference type="NCBI Taxonomy" id="1873176"/>
    <lineage>
        <taxon>Bacteria</taxon>
        <taxon>Pseudomonadati</taxon>
        <taxon>Pseudomonadota</taxon>
        <taxon>Alphaproteobacteria</taxon>
        <taxon>Hyphomicrobiales</taxon>
        <taxon>Phyllobacteriaceae</taxon>
        <taxon>Manganibacter</taxon>
    </lineage>
</organism>
<keyword evidence="1" id="KW-1133">Transmembrane helix</keyword>
<keyword evidence="1" id="KW-0812">Transmembrane</keyword>
<keyword evidence="4" id="KW-1185">Reference proteome</keyword>
<gene>
    <name evidence="3" type="ORF">BFN67_18885</name>
</gene>
<dbReference type="AlphaFoldDB" id="A0A1V8RQE4"/>
<name>A0A1V8RQE4_9HYPH</name>
<reference evidence="3 4" key="1">
    <citation type="journal article" date="2016" name="Int. J. Syst. Evol. Microbiol.">
        <title>Pseudaminobacter manganicus sp. nov., isolated from sludge of a manganese mine.</title>
        <authorList>
            <person name="Li J."/>
            <person name="Huang J."/>
            <person name="Liao S."/>
            <person name="Wang G."/>
        </authorList>
    </citation>
    <scope>NUCLEOTIDE SEQUENCE [LARGE SCALE GENOMIC DNA]</scope>
    <source>
        <strain evidence="3 4">JH-7</strain>
    </source>
</reference>
<dbReference type="STRING" id="1873176.BFN67_18885"/>
<comment type="caution">
    <text evidence="3">The sequence shown here is derived from an EMBL/GenBank/DDBJ whole genome shotgun (WGS) entry which is preliminary data.</text>
</comment>
<dbReference type="PIRSF" id="PIRSF033367">
    <property type="entry name" value="UCP033367_VanZ"/>
    <property type="match status" value="1"/>
</dbReference>
<feature type="domain" description="VanZ-like" evidence="2">
    <location>
        <begin position="40"/>
        <end position="103"/>
    </location>
</feature>
<feature type="transmembrane region" description="Helical" evidence="1">
    <location>
        <begin position="39"/>
        <end position="54"/>
    </location>
</feature>
<feature type="transmembrane region" description="Helical" evidence="1">
    <location>
        <begin position="6"/>
        <end position="27"/>
    </location>
</feature>
<keyword evidence="1" id="KW-0472">Membrane</keyword>
<dbReference type="Pfam" id="PF04892">
    <property type="entry name" value="VanZ"/>
    <property type="match status" value="1"/>
</dbReference>
<dbReference type="EMBL" id="MDET01000017">
    <property type="protein sequence ID" value="OQM75353.1"/>
    <property type="molecule type" value="Genomic_DNA"/>
</dbReference>
<dbReference type="RefSeq" id="WP_080919896.1">
    <property type="nucleotide sequence ID" value="NZ_MDET01000017.1"/>
</dbReference>